<dbReference type="Proteomes" id="UP000077881">
    <property type="component" value="Unassembled WGS sequence"/>
</dbReference>
<dbReference type="GO" id="GO:0030272">
    <property type="term" value="F:5-formyltetrahydrofolate cyclo-ligase activity"/>
    <property type="evidence" value="ECO:0007669"/>
    <property type="project" value="UniProtKB-EC"/>
</dbReference>
<dbReference type="NCBIfam" id="TIGR02727">
    <property type="entry name" value="MTHFS_bact"/>
    <property type="match status" value="1"/>
</dbReference>
<feature type="binding site" evidence="4">
    <location>
        <position position="54"/>
    </location>
    <ligand>
        <name>substrate</name>
    </ligand>
</feature>
<dbReference type="GO" id="GO:0009396">
    <property type="term" value="P:folic acid-containing compound biosynthetic process"/>
    <property type="evidence" value="ECO:0007669"/>
    <property type="project" value="TreeGrafter"/>
</dbReference>
<sequence>MNKKLMRRQMTQDLRELDYLQYAHLSYQIGEQLYKTTDWENAETIGITVSRFPEVDTWSIIRMAWRQGKKVTIPKSDPLQKEMLFYQIESFLQMEKGYSDLYEPNTKETKLFLKQEIDLLIVPGLVFTKEGYRLGFGGGFYDRFLSDYHGNTVSLAFTKQIKEKIPTDYYDLPVQKIVTDSMLIDCLNKA</sequence>
<evidence type="ECO:0000256" key="4">
    <source>
        <dbReference type="PIRSR" id="PIRSR006806-1"/>
    </source>
</evidence>
<dbReference type="GO" id="GO:0035999">
    <property type="term" value="P:tetrahydrofolate interconversion"/>
    <property type="evidence" value="ECO:0007669"/>
    <property type="project" value="TreeGrafter"/>
</dbReference>
<protein>
    <recommendedName>
        <fullName evidence="5">5-formyltetrahydrofolate cyclo-ligase</fullName>
        <ecNumber evidence="5">6.3.3.2</ecNumber>
    </recommendedName>
</protein>
<reference evidence="6 7" key="1">
    <citation type="submission" date="2015-05" db="EMBL/GenBank/DDBJ databases">
        <title>Comparison of genome.</title>
        <authorList>
            <person name="Zheng Z."/>
            <person name="Sun M."/>
        </authorList>
    </citation>
    <scope>NUCLEOTIDE SEQUENCE [LARGE SCALE GENOMIC DNA]</scope>
    <source>
        <strain evidence="6 7">G25-74</strain>
    </source>
</reference>
<evidence type="ECO:0000256" key="5">
    <source>
        <dbReference type="RuleBase" id="RU361279"/>
    </source>
</evidence>
<dbReference type="EMBL" id="LDJR01000021">
    <property type="protein sequence ID" value="OAK74683.1"/>
    <property type="molecule type" value="Genomic_DNA"/>
</dbReference>
<proteinExistence type="inferred from homology"/>
<gene>
    <name evidence="6" type="ORF">ABB05_03715</name>
</gene>
<keyword evidence="2 4" id="KW-0547">Nucleotide-binding</keyword>
<dbReference type="GO" id="GO:0005524">
    <property type="term" value="F:ATP binding"/>
    <property type="evidence" value="ECO:0007669"/>
    <property type="project" value="UniProtKB-KW"/>
</dbReference>
<name>A0A178A431_9BACI</name>
<dbReference type="InterPro" id="IPR024185">
    <property type="entry name" value="FTHF_cligase-like_sf"/>
</dbReference>
<keyword evidence="3 4" id="KW-0067">ATP-binding</keyword>
<dbReference type="PIRSF" id="PIRSF006806">
    <property type="entry name" value="FTHF_cligase"/>
    <property type="match status" value="1"/>
</dbReference>
<dbReference type="Pfam" id="PF01812">
    <property type="entry name" value="5-FTHF_cyc-lig"/>
    <property type="match status" value="1"/>
</dbReference>
<comment type="similarity">
    <text evidence="1 5">Belongs to the 5-formyltetrahydrofolate cyclo-ligase family.</text>
</comment>
<dbReference type="AlphaFoldDB" id="A0A178A431"/>
<dbReference type="PANTHER" id="PTHR23407:SF1">
    <property type="entry name" value="5-FORMYLTETRAHYDROFOLATE CYCLO-LIGASE"/>
    <property type="match status" value="1"/>
</dbReference>
<evidence type="ECO:0000313" key="7">
    <source>
        <dbReference type="Proteomes" id="UP000077881"/>
    </source>
</evidence>
<dbReference type="RefSeq" id="WP_057983133.1">
    <property type="nucleotide sequence ID" value="NZ_JAGGKH010000006.1"/>
</dbReference>
<organism evidence="6 7">
    <name type="scientific">Lederbergia galactosidilytica</name>
    <dbReference type="NCBI Taxonomy" id="217031"/>
    <lineage>
        <taxon>Bacteria</taxon>
        <taxon>Bacillati</taxon>
        <taxon>Bacillota</taxon>
        <taxon>Bacilli</taxon>
        <taxon>Bacillales</taxon>
        <taxon>Bacillaceae</taxon>
        <taxon>Lederbergia</taxon>
    </lineage>
</organism>
<comment type="cofactor">
    <cofactor evidence="5">
        <name>Mg(2+)</name>
        <dbReference type="ChEBI" id="CHEBI:18420"/>
    </cofactor>
</comment>
<accession>A0A178A431</accession>
<dbReference type="InterPro" id="IPR002698">
    <property type="entry name" value="FTHF_cligase"/>
</dbReference>
<comment type="catalytic activity">
    <reaction evidence="5">
        <text>(6S)-5-formyl-5,6,7,8-tetrahydrofolate + ATP = (6R)-5,10-methenyltetrahydrofolate + ADP + phosphate</text>
        <dbReference type="Rhea" id="RHEA:10488"/>
        <dbReference type="ChEBI" id="CHEBI:30616"/>
        <dbReference type="ChEBI" id="CHEBI:43474"/>
        <dbReference type="ChEBI" id="CHEBI:57455"/>
        <dbReference type="ChEBI" id="CHEBI:57457"/>
        <dbReference type="ChEBI" id="CHEBI:456216"/>
        <dbReference type="EC" id="6.3.3.2"/>
    </reaction>
</comment>
<dbReference type="STRING" id="217031.ABB05_03715"/>
<dbReference type="Gene3D" id="3.40.50.10420">
    <property type="entry name" value="NagB/RpiA/CoA transferase-like"/>
    <property type="match status" value="1"/>
</dbReference>
<feature type="binding site" evidence="4">
    <location>
        <begin position="133"/>
        <end position="141"/>
    </location>
    <ligand>
        <name>ATP</name>
        <dbReference type="ChEBI" id="CHEBI:30616"/>
    </ligand>
</feature>
<evidence type="ECO:0000313" key="6">
    <source>
        <dbReference type="EMBL" id="OAK74683.1"/>
    </source>
</evidence>
<evidence type="ECO:0000256" key="2">
    <source>
        <dbReference type="ARBA" id="ARBA00022741"/>
    </source>
</evidence>
<keyword evidence="5" id="KW-0479">Metal-binding</keyword>
<evidence type="ECO:0000256" key="3">
    <source>
        <dbReference type="ARBA" id="ARBA00022840"/>
    </source>
</evidence>
<dbReference type="PATRIC" id="fig|217031.6.peg.809"/>
<dbReference type="GO" id="GO:0046872">
    <property type="term" value="F:metal ion binding"/>
    <property type="evidence" value="ECO:0007669"/>
    <property type="project" value="UniProtKB-KW"/>
</dbReference>
<evidence type="ECO:0000256" key="1">
    <source>
        <dbReference type="ARBA" id="ARBA00010638"/>
    </source>
</evidence>
<dbReference type="PANTHER" id="PTHR23407">
    <property type="entry name" value="ATPASE INHIBITOR/5-FORMYLTETRAHYDROFOLATE CYCLO-LIGASE"/>
    <property type="match status" value="1"/>
</dbReference>
<dbReference type="OrthoDB" id="9801938at2"/>
<dbReference type="EC" id="6.3.3.2" evidence="5"/>
<feature type="binding site" evidence="4">
    <location>
        <begin position="3"/>
        <end position="7"/>
    </location>
    <ligand>
        <name>ATP</name>
        <dbReference type="ChEBI" id="CHEBI:30616"/>
    </ligand>
</feature>
<feature type="binding site" evidence="4">
    <location>
        <position position="49"/>
    </location>
    <ligand>
        <name>substrate</name>
    </ligand>
</feature>
<dbReference type="InterPro" id="IPR037171">
    <property type="entry name" value="NagB/RpiA_transferase-like"/>
</dbReference>
<dbReference type="SUPFAM" id="SSF100950">
    <property type="entry name" value="NagB/RpiA/CoA transferase-like"/>
    <property type="match status" value="1"/>
</dbReference>
<keyword evidence="7" id="KW-1185">Reference proteome</keyword>
<comment type="caution">
    <text evidence="6">The sequence shown here is derived from an EMBL/GenBank/DDBJ whole genome shotgun (WGS) entry which is preliminary data.</text>
</comment>
<keyword evidence="5" id="KW-0460">Magnesium</keyword>